<reference evidence="1" key="2">
    <citation type="submission" date="2024-05" db="EMBL/GenBank/DDBJ databases">
        <authorList>
            <person name="Matrishin C.B."/>
            <person name="Kauffman K.M."/>
        </authorList>
    </citation>
    <scope>NUCLEOTIDE SEQUENCE</scope>
</reference>
<evidence type="ECO:0000313" key="1">
    <source>
        <dbReference type="EMBL" id="DBA54883.1"/>
    </source>
</evidence>
<name>A0AAT9JB70_9VIRU</name>
<accession>A0AAT9JB70</accession>
<dbReference type="EMBL" id="BK068088">
    <property type="protein sequence ID" value="DBA54883.1"/>
    <property type="molecule type" value="Genomic_DNA"/>
</dbReference>
<organism evidence="1">
    <name type="scientific">Porphyromonas phage phage005a_ATCC49417</name>
    <dbReference type="NCBI Taxonomy" id="3154097"/>
    <lineage>
        <taxon>Viruses</taxon>
    </lineage>
</organism>
<proteinExistence type="predicted"/>
<reference evidence="1" key="1">
    <citation type="journal article" date="2023" name="Microbiome">
        <title>Phages are unrecognized players in the ecology of the oral pathogen Porphyromonas gingivalis.</title>
        <authorList>
            <person name="Matrishin C.B."/>
            <person name="Haase E.M."/>
            <person name="Dewhirst F.E."/>
            <person name="Mark Welch J.L."/>
            <person name="Miranda-Sanchez F."/>
            <person name="Chen T."/>
            <person name="MacFarland D.C."/>
            <person name="Kauffman K.M."/>
        </authorList>
    </citation>
    <scope>NUCLEOTIDE SEQUENCE</scope>
</reference>
<sequence>MSRLCFVDSFVKNPKFWKRSSQLHCSHQIAIFAPYHTPEVVVADFATTTDGAKQHNTMKKLLLTMIALVGLLVASSGCKKNEPNSHDEEIRVVATSSHNDIYNGLDVVFSAIVTGGEANEVLFYFDGQQISSLISPPYQIKYQIKDIAPGDHRLVCIAKVSGKEYRGEAVVSLKLRLGDEYQGGKIFSLNSDGKSGLIAATRDLEYSSPQGAEVGFSWGDISVIGTSLDDGKSNTQIMAAHAIHPSSAGYHFKNGYNYNGYNDWYIPSIKELEMLKSMMHLVGGFVESNVFWKNCYWSSSEKSAQDAFGLNFYVLSANYDLKVKVKKIRPIRQF</sequence>
<protein>
    <submittedName>
        <fullName evidence="1">DUF1566 C-type lectin fold protein</fullName>
    </submittedName>
</protein>